<dbReference type="RefSeq" id="WP_130362154.1">
    <property type="nucleotide sequence ID" value="NZ_SGXC01000004.1"/>
</dbReference>
<dbReference type="EMBL" id="SGXC01000004">
    <property type="protein sequence ID" value="RZS77105.1"/>
    <property type="molecule type" value="Genomic_DNA"/>
</dbReference>
<comment type="caution">
    <text evidence="1">The sequence shown here is derived from an EMBL/GenBank/DDBJ whole genome shotgun (WGS) entry which is preliminary data.</text>
</comment>
<dbReference type="SUPFAM" id="SSF55961">
    <property type="entry name" value="Bet v1-like"/>
    <property type="match status" value="1"/>
</dbReference>
<name>A0A4Q7N792_9BURK</name>
<gene>
    <name evidence="1" type="ORF">EV675_5831</name>
</gene>
<dbReference type="PANTHER" id="PTHR38588">
    <property type="entry name" value="BLL0334 PROTEIN"/>
    <property type="match status" value="1"/>
</dbReference>
<organism evidence="1 2">
    <name type="scientific">Pigmentiphaga kullae</name>
    <dbReference type="NCBI Taxonomy" id="151784"/>
    <lineage>
        <taxon>Bacteria</taxon>
        <taxon>Pseudomonadati</taxon>
        <taxon>Pseudomonadota</taxon>
        <taxon>Betaproteobacteria</taxon>
        <taxon>Burkholderiales</taxon>
        <taxon>Alcaligenaceae</taxon>
        <taxon>Pigmentiphaga</taxon>
    </lineage>
</organism>
<keyword evidence="2" id="KW-1185">Reference proteome</keyword>
<dbReference type="AlphaFoldDB" id="A0A4Q7N792"/>
<sequence>MNITGERQLAVDRQAAWESLFDPAILQQCIPGCVSVEREDETRYRAVVVMAIGPVKARFSGTFAIADAQAPGRCRLVFEGSGGAAGLAKGGADVVLDPADGGTRLAYDAQAQVAGKLAQVGARLIEGVARKLAGEFFDRFETAVTAGQT</sequence>
<accession>A0A4Q7N792</accession>
<dbReference type="Gene3D" id="3.30.530.20">
    <property type="match status" value="1"/>
</dbReference>
<evidence type="ECO:0000313" key="2">
    <source>
        <dbReference type="Proteomes" id="UP000292445"/>
    </source>
</evidence>
<protein>
    <recommendedName>
        <fullName evidence="3">Carbon monoxide dehydrogenase subunit G</fullName>
    </recommendedName>
</protein>
<dbReference type="CDD" id="cd05018">
    <property type="entry name" value="CoxG"/>
    <property type="match status" value="1"/>
</dbReference>
<dbReference type="InterPro" id="IPR023393">
    <property type="entry name" value="START-like_dom_sf"/>
</dbReference>
<dbReference type="PANTHER" id="PTHR38588:SF1">
    <property type="entry name" value="BLL0334 PROTEIN"/>
    <property type="match status" value="1"/>
</dbReference>
<evidence type="ECO:0000313" key="1">
    <source>
        <dbReference type="EMBL" id="RZS77105.1"/>
    </source>
</evidence>
<dbReference type="OrthoDB" id="9787428at2"/>
<evidence type="ECO:0008006" key="3">
    <source>
        <dbReference type="Google" id="ProtNLM"/>
    </source>
</evidence>
<dbReference type="Pfam" id="PF06240">
    <property type="entry name" value="COXG"/>
    <property type="match status" value="1"/>
</dbReference>
<dbReference type="Proteomes" id="UP000292445">
    <property type="component" value="Unassembled WGS sequence"/>
</dbReference>
<reference evidence="1 2" key="1">
    <citation type="submission" date="2019-02" db="EMBL/GenBank/DDBJ databases">
        <title>Genomic Encyclopedia of Type Strains, Phase IV (KMG-IV): sequencing the most valuable type-strain genomes for metagenomic binning, comparative biology and taxonomic classification.</title>
        <authorList>
            <person name="Goeker M."/>
        </authorList>
    </citation>
    <scope>NUCLEOTIDE SEQUENCE [LARGE SCALE GENOMIC DNA]</scope>
    <source>
        <strain evidence="1 2">K24</strain>
    </source>
</reference>
<dbReference type="InterPro" id="IPR010419">
    <property type="entry name" value="CO_DH_gsu"/>
</dbReference>
<proteinExistence type="predicted"/>